<dbReference type="AlphaFoldDB" id="A0A1G8DIP3"/>
<evidence type="ECO:0000259" key="5">
    <source>
        <dbReference type="Pfam" id="PF00389"/>
    </source>
</evidence>
<dbReference type="GO" id="GO:0003714">
    <property type="term" value="F:transcription corepressor activity"/>
    <property type="evidence" value="ECO:0007669"/>
    <property type="project" value="InterPro"/>
</dbReference>
<dbReference type="GO" id="GO:0051287">
    <property type="term" value="F:NAD binding"/>
    <property type="evidence" value="ECO:0007669"/>
    <property type="project" value="InterPro"/>
</dbReference>
<dbReference type="InterPro" id="IPR036291">
    <property type="entry name" value="NAD(P)-bd_dom_sf"/>
</dbReference>
<dbReference type="RefSeq" id="WP_092504083.1">
    <property type="nucleotide sequence ID" value="NZ_LT629695.1"/>
</dbReference>
<keyword evidence="8" id="KW-1185">Reference proteome</keyword>
<gene>
    <name evidence="7" type="ORF">SAMN04489720_1653</name>
</gene>
<dbReference type="EMBL" id="LT629695">
    <property type="protein sequence ID" value="SDH57240.1"/>
    <property type="molecule type" value="Genomic_DNA"/>
</dbReference>
<dbReference type="GO" id="GO:0016616">
    <property type="term" value="F:oxidoreductase activity, acting on the CH-OH group of donors, NAD or NADP as acceptor"/>
    <property type="evidence" value="ECO:0007669"/>
    <property type="project" value="InterPro"/>
</dbReference>
<dbReference type="Proteomes" id="UP000198822">
    <property type="component" value="Chromosome I"/>
</dbReference>
<dbReference type="Gene3D" id="3.40.50.720">
    <property type="entry name" value="NAD(P)-binding Rossmann-like Domain"/>
    <property type="match status" value="2"/>
</dbReference>
<dbReference type="Pfam" id="PF02826">
    <property type="entry name" value="2-Hacid_dh_C"/>
    <property type="match status" value="1"/>
</dbReference>
<comment type="similarity">
    <text evidence="1 4">Belongs to the D-isomer specific 2-hydroxyacid dehydrogenase family.</text>
</comment>
<feature type="domain" description="D-isomer specific 2-hydroxyacid dehydrogenase catalytic" evidence="5">
    <location>
        <begin position="12"/>
        <end position="314"/>
    </location>
</feature>
<proteinExistence type="inferred from homology"/>
<name>A0A1G8DIP3_9MICO</name>
<protein>
    <submittedName>
        <fullName evidence="7">D-3-phosphoglycerate dehydrogenase</fullName>
    </submittedName>
</protein>
<evidence type="ECO:0000313" key="8">
    <source>
        <dbReference type="Proteomes" id="UP000198822"/>
    </source>
</evidence>
<evidence type="ECO:0000256" key="2">
    <source>
        <dbReference type="ARBA" id="ARBA00023002"/>
    </source>
</evidence>
<dbReference type="SUPFAM" id="SSF51735">
    <property type="entry name" value="NAD(P)-binding Rossmann-fold domains"/>
    <property type="match status" value="1"/>
</dbReference>
<keyword evidence="3" id="KW-0520">NAD</keyword>
<evidence type="ECO:0000256" key="3">
    <source>
        <dbReference type="ARBA" id="ARBA00023027"/>
    </source>
</evidence>
<dbReference type="SUPFAM" id="SSF52283">
    <property type="entry name" value="Formate/glycerate dehydrogenase catalytic domain-like"/>
    <property type="match status" value="1"/>
</dbReference>
<dbReference type="InterPro" id="IPR029753">
    <property type="entry name" value="D-isomer_DH_CS"/>
</dbReference>
<sequence>MKIVATNTMIPLRDEVLAAFGPDVEFVEIDGTTEEGLLAGTADADALLVLGEHITRPVIERLTRCRSIVRFGIGYDTLDVEAATEHGIWVSNVPDANYREVAVHAIALALAVQRRLPALDAGMRADGWASSFAPGVHRPDDQVFGLWGIGRIGRRVAAMAKAIGYRVIAHDPVLTPEVADELGVELVDRDALLARSNILSLHVPLLDSTRNMLDRDAIAALQLGSIVVNVSRGGLIDEHALAEALQSGHLFGAGIDAFLHEPTEAGNPLLACENAILTPHAAHWSEESLAETKRKVVEEAARILRGEQPRSAVNRIEQDRAA</sequence>
<dbReference type="PANTHER" id="PTHR42789:SF1">
    <property type="entry name" value="D-ISOMER SPECIFIC 2-HYDROXYACID DEHYDROGENASE FAMILY PROTEIN (AFU_ORTHOLOGUE AFUA_6G10090)"/>
    <property type="match status" value="1"/>
</dbReference>
<feature type="domain" description="D-isomer specific 2-hydroxyacid dehydrogenase NAD-binding" evidence="6">
    <location>
        <begin position="106"/>
        <end position="282"/>
    </location>
</feature>
<organism evidence="7 8">
    <name type="scientific">Agrococcus jejuensis</name>
    <dbReference type="NCBI Taxonomy" id="399736"/>
    <lineage>
        <taxon>Bacteria</taxon>
        <taxon>Bacillati</taxon>
        <taxon>Actinomycetota</taxon>
        <taxon>Actinomycetes</taxon>
        <taxon>Micrococcales</taxon>
        <taxon>Microbacteriaceae</taxon>
        <taxon>Agrococcus</taxon>
    </lineage>
</organism>
<dbReference type="PROSITE" id="PS00670">
    <property type="entry name" value="D_2_HYDROXYACID_DH_2"/>
    <property type="match status" value="1"/>
</dbReference>
<dbReference type="InterPro" id="IPR006140">
    <property type="entry name" value="D-isomer_DH_NAD-bd"/>
</dbReference>
<dbReference type="InterPro" id="IPR043322">
    <property type="entry name" value="CtBP"/>
</dbReference>
<dbReference type="PROSITE" id="PS00671">
    <property type="entry name" value="D_2_HYDROXYACID_DH_3"/>
    <property type="match status" value="1"/>
</dbReference>
<evidence type="ECO:0000256" key="4">
    <source>
        <dbReference type="RuleBase" id="RU003719"/>
    </source>
</evidence>
<accession>A0A1G8DIP3</accession>
<dbReference type="Pfam" id="PF00389">
    <property type="entry name" value="2-Hacid_dh"/>
    <property type="match status" value="1"/>
</dbReference>
<evidence type="ECO:0000259" key="6">
    <source>
        <dbReference type="Pfam" id="PF02826"/>
    </source>
</evidence>
<dbReference type="STRING" id="399736.SAMN04489720_1653"/>
<evidence type="ECO:0000313" key="7">
    <source>
        <dbReference type="EMBL" id="SDH57240.1"/>
    </source>
</evidence>
<keyword evidence="2 4" id="KW-0560">Oxidoreductase</keyword>
<evidence type="ECO:0000256" key="1">
    <source>
        <dbReference type="ARBA" id="ARBA00005854"/>
    </source>
</evidence>
<reference evidence="8" key="1">
    <citation type="submission" date="2016-10" db="EMBL/GenBank/DDBJ databases">
        <authorList>
            <person name="Varghese N."/>
            <person name="Submissions S."/>
        </authorList>
    </citation>
    <scope>NUCLEOTIDE SEQUENCE [LARGE SCALE GENOMIC DNA]</scope>
    <source>
        <strain evidence="8">DSM 22002</strain>
    </source>
</reference>
<dbReference type="InterPro" id="IPR006139">
    <property type="entry name" value="D-isomer_2_OHA_DH_cat_dom"/>
</dbReference>
<dbReference type="CDD" id="cd05299">
    <property type="entry name" value="CtBP_dh"/>
    <property type="match status" value="1"/>
</dbReference>
<dbReference type="PANTHER" id="PTHR42789">
    <property type="entry name" value="D-ISOMER SPECIFIC 2-HYDROXYACID DEHYDROGENASE FAMILY PROTEIN (AFU_ORTHOLOGUE AFUA_6G10090)"/>
    <property type="match status" value="1"/>
</dbReference>
<dbReference type="InterPro" id="IPR050857">
    <property type="entry name" value="D-2-hydroxyacid_DH"/>
</dbReference>
<dbReference type="OrthoDB" id="117809at2"/>